<dbReference type="EMBL" id="JBHSJB010000004">
    <property type="protein sequence ID" value="MFC5052847.1"/>
    <property type="molecule type" value="Genomic_DNA"/>
</dbReference>
<keyword evidence="3 5" id="KW-0238">DNA-binding</keyword>
<dbReference type="PROSITE" id="PS50977">
    <property type="entry name" value="HTH_TETR_2"/>
    <property type="match status" value="1"/>
</dbReference>
<keyword evidence="8" id="KW-1185">Reference proteome</keyword>
<sequence>MPKLVDHDRRRAELARVVWRVIGRHGIEGATVRRVAEEAGVSIGGLRHYFDSHQGLLRFAAAEVASAVGPRVAAHLDGDLPGPERARLVLEELLPLDADRRVEVDVWLACLARARVDGAMDELRHAAWAGERHLCRLAVALCRGGAPPTAIGDELDERLERHARRLHVVVDGLTLQTAMFPDRFPVDELREVLRAELDRTATDPADR</sequence>
<keyword evidence="1" id="KW-0678">Repressor</keyword>
<evidence type="ECO:0000256" key="5">
    <source>
        <dbReference type="PROSITE-ProRule" id="PRU00335"/>
    </source>
</evidence>
<dbReference type="InterPro" id="IPR039538">
    <property type="entry name" value="BetI_C"/>
</dbReference>
<name>A0ABV9XUD6_9PSEU</name>
<dbReference type="Gene3D" id="1.10.357.10">
    <property type="entry name" value="Tetracycline Repressor, domain 2"/>
    <property type="match status" value="1"/>
</dbReference>
<dbReference type="Pfam" id="PF00440">
    <property type="entry name" value="TetR_N"/>
    <property type="match status" value="1"/>
</dbReference>
<feature type="domain" description="HTH tetR-type" evidence="6">
    <location>
        <begin position="8"/>
        <end position="68"/>
    </location>
</feature>
<keyword evidence="2" id="KW-0805">Transcription regulation</keyword>
<evidence type="ECO:0000313" key="7">
    <source>
        <dbReference type="EMBL" id="MFC5052847.1"/>
    </source>
</evidence>
<dbReference type="InterPro" id="IPR001647">
    <property type="entry name" value="HTH_TetR"/>
</dbReference>
<accession>A0ABV9XUD6</accession>
<dbReference type="RefSeq" id="WP_344037873.1">
    <property type="nucleotide sequence ID" value="NZ_BAAAKE010000009.1"/>
</dbReference>
<dbReference type="InterPro" id="IPR036271">
    <property type="entry name" value="Tet_transcr_reg_TetR-rel_C_sf"/>
</dbReference>
<organism evidence="7 8">
    <name type="scientific">Saccharothrix xinjiangensis</name>
    <dbReference type="NCBI Taxonomy" id="204798"/>
    <lineage>
        <taxon>Bacteria</taxon>
        <taxon>Bacillati</taxon>
        <taxon>Actinomycetota</taxon>
        <taxon>Actinomycetes</taxon>
        <taxon>Pseudonocardiales</taxon>
        <taxon>Pseudonocardiaceae</taxon>
        <taxon>Saccharothrix</taxon>
    </lineage>
</organism>
<evidence type="ECO:0000256" key="1">
    <source>
        <dbReference type="ARBA" id="ARBA00022491"/>
    </source>
</evidence>
<keyword evidence="4" id="KW-0804">Transcription</keyword>
<dbReference type="Proteomes" id="UP001595833">
    <property type="component" value="Unassembled WGS sequence"/>
</dbReference>
<feature type="DNA-binding region" description="H-T-H motif" evidence="5">
    <location>
        <begin position="31"/>
        <end position="50"/>
    </location>
</feature>
<evidence type="ECO:0000256" key="4">
    <source>
        <dbReference type="ARBA" id="ARBA00023163"/>
    </source>
</evidence>
<evidence type="ECO:0000259" key="6">
    <source>
        <dbReference type="PROSITE" id="PS50977"/>
    </source>
</evidence>
<evidence type="ECO:0000256" key="3">
    <source>
        <dbReference type="ARBA" id="ARBA00023125"/>
    </source>
</evidence>
<proteinExistence type="predicted"/>
<dbReference type="SUPFAM" id="SSF46689">
    <property type="entry name" value="Homeodomain-like"/>
    <property type="match status" value="1"/>
</dbReference>
<evidence type="ECO:0000313" key="8">
    <source>
        <dbReference type="Proteomes" id="UP001595833"/>
    </source>
</evidence>
<protein>
    <submittedName>
        <fullName evidence="7">TetR/AcrR family transcriptional regulator</fullName>
    </submittedName>
</protein>
<dbReference type="SUPFAM" id="SSF48498">
    <property type="entry name" value="Tetracyclin repressor-like, C-terminal domain"/>
    <property type="match status" value="1"/>
</dbReference>
<gene>
    <name evidence="7" type="ORF">ACFPFM_03655</name>
</gene>
<dbReference type="InterPro" id="IPR009057">
    <property type="entry name" value="Homeodomain-like_sf"/>
</dbReference>
<comment type="caution">
    <text evidence="7">The sequence shown here is derived from an EMBL/GenBank/DDBJ whole genome shotgun (WGS) entry which is preliminary data.</text>
</comment>
<reference evidence="8" key="1">
    <citation type="journal article" date="2019" name="Int. J. Syst. Evol. Microbiol.">
        <title>The Global Catalogue of Microorganisms (GCM) 10K type strain sequencing project: providing services to taxonomists for standard genome sequencing and annotation.</title>
        <authorList>
            <consortium name="The Broad Institute Genomics Platform"/>
            <consortium name="The Broad Institute Genome Sequencing Center for Infectious Disease"/>
            <person name="Wu L."/>
            <person name="Ma J."/>
        </authorList>
    </citation>
    <scope>NUCLEOTIDE SEQUENCE [LARGE SCALE GENOMIC DNA]</scope>
    <source>
        <strain evidence="8">KCTC 12848</strain>
    </source>
</reference>
<evidence type="ECO:0000256" key="2">
    <source>
        <dbReference type="ARBA" id="ARBA00023015"/>
    </source>
</evidence>
<dbReference type="Pfam" id="PF13977">
    <property type="entry name" value="TetR_C_6"/>
    <property type="match status" value="1"/>
</dbReference>